<organism evidence="1 2">
    <name type="scientific">Dorcoceras hygrometricum</name>
    <dbReference type="NCBI Taxonomy" id="472368"/>
    <lineage>
        <taxon>Eukaryota</taxon>
        <taxon>Viridiplantae</taxon>
        <taxon>Streptophyta</taxon>
        <taxon>Embryophyta</taxon>
        <taxon>Tracheophyta</taxon>
        <taxon>Spermatophyta</taxon>
        <taxon>Magnoliopsida</taxon>
        <taxon>eudicotyledons</taxon>
        <taxon>Gunneridae</taxon>
        <taxon>Pentapetalae</taxon>
        <taxon>asterids</taxon>
        <taxon>lamiids</taxon>
        <taxon>Lamiales</taxon>
        <taxon>Gesneriaceae</taxon>
        <taxon>Didymocarpoideae</taxon>
        <taxon>Trichosporeae</taxon>
        <taxon>Loxocarpinae</taxon>
        <taxon>Dorcoceras</taxon>
    </lineage>
</organism>
<protein>
    <submittedName>
        <fullName evidence="1">Uncharacterized protein</fullName>
    </submittedName>
</protein>
<sequence length="270" mass="30112">MASFIFNALQVNFESVLSMEDAGMVKMFRRLEQSGLRGFLGAFRSVFEATLNQFFVNASVIAGTVVSTLENRKMVITLTIFVEMFHHPTEGLVNFSGLPAQAVADMKLLFSTQYCGEVILSILLKKLVKADLGESVTLHPLKVFNNKSVLTYMKKNQVAPQASEPKKEQVEQLLAPSDSESTVSLSLPEIKKKQRTKRPKLVKPISAKEVKAVSKDLHPQVHVTELKFSKGCDAINEERSKSINLAKAMTKDTRWDRAGAGGRQRLNQLW</sequence>
<proteinExistence type="predicted"/>
<evidence type="ECO:0000313" key="1">
    <source>
        <dbReference type="EMBL" id="KZV50749.1"/>
    </source>
</evidence>
<accession>A0A2Z7D1I4</accession>
<reference evidence="1 2" key="1">
    <citation type="journal article" date="2015" name="Proc. Natl. Acad. Sci. U.S.A.">
        <title>The resurrection genome of Boea hygrometrica: A blueprint for survival of dehydration.</title>
        <authorList>
            <person name="Xiao L."/>
            <person name="Yang G."/>
            <person name="Zhang L."/>
            <person name="Yang X."/>
            <person name="Zhao S."/>
            <person name="Ji Z."/>
            <person name="Zhou Q."/>
            <person name="Hu M."/>
            <person name="Wang Y."/>
            <person name="Chen M."/>
            <person name="Xu Y."/>
            <person name="Jin H."/>
            <person name="Xiao X."/>
            <person name="Hu G."/>
            <person name="Bao F."/>
            <person name="Hu Y."/>
            <person name="Wan P."/>
            <person name="Li L."/>
            <person name="Deng X."/>
            <person name="Kuang T."/>
            <person name="Xiang C."/>
            <person name="Zhu J.K."/>
            <person name="Oliver M.J."/>
            <person name="He Y."/>
        </authorList>
    </citation>
    <scope>NUCLEOTIDE SEQUENCE [LARGE SCALE GENOMIC DNA]</scope>
    <source>
        <strain evidence="2">cv. XS01</strain>
    </source>
</reference>
<keyword evidence="2" id="KW-1185">Reference proteome</keyword>
<dbReference type="Proteomes" id="UP000250235">
    <property type="component" value="Unassembled WGS sequence"/>
</dbReference>
<dbReference type="AlphaFoldDB" id="A0A2Z7D1I4"/>
<name>A0A2Z7D1I4_9LAMI</name>
<dbReference type="OrthoDB" id="1751168at2759"/>
<evidence type="ECO:0000313" key="2">
    <source>
        <dbReference type="Proteomes" id="UP000250235"/>
    </source>
</evidence>
<gene>
    <name evidence="1" type="ORF">F511_30520</name>
</gene>
<dbReference type="EMBL" id="KQ992341">
    <property type="protein sequence ID" value="KZV50749.1"/>
    <property type="molecule type" value="Genomic_DNA"/>
</dbReference>